<gene>
    <name evidence="1" type="ORF">GCM10009811_30610</name>
</gene>
<dbReference type="EMBL" id="BAAAPO010000046">
    <property type="protein sequence ID" value="GAA1804872.1"/>
    <property type="molecule type" value="Genomic_DNA"/>
</dbReference>
<evidence type="ECO:0000313" key="2">
    <source>
        <dbReference type="Proteomes" id="UP001499938"/>
    </source>
</evidence>
<reference evidence="2" key="1">
    <citation type="journal article" date="2019" name="Int. J. Syst. Evol. Microbiol.">
        <title>The Global Catalogue of Microorganisms (GCM) 10K type strain sequencing project: providing services to taxonomists for standard genome sequencing and annotation.</title>
        <authorList>
            <consortium name="The Broad Institute Genomics Platform"/>
            <consortium name="The Broad Institute Genome Sequencing Center for Infectious Disease"/>
            <person name="Wu L."/>
            <person name="Ma J."/>
        </authorList>
    </citation>
    <scope>NUCLEOTIDE SEQUENCE [LARGE SCALE GENOMIC DNA]</scope>
    <source>
        <strain evidence="2">JCM 15592</strain>
    </source>
</reference>
<keyword evidence="2" id="KW-1185">Reference proteome</keyword>
<protein>
    <submittedName>
        <fullName evidence="1">Abi family protein</fullName>
    </submittedName>
</protein>
<accession>A0ABP4YC95</accession>
<sequence length="351" mass="40844">MYVWDTKSPEPLNDAQLGDFLLPERQRSRARGVERYLKPALSQSDLLDRWQQRGLILDDRDRAARYLRHIGYYRMSAYVRSFEADERDILRAGTTFDEVLGLYIFDRKLRLIVLDALERVEVAVRAALGDQMALVHGPHWYENSAHFARPGTHTRLLEDVDRMVTDQIQRPREQLVGQDSFVSALEHYVTRYGEPARPPTWIVMEELSFGSMRNVYASLANTTAQNDIARTLGLRAPVLASWLLTYQRVRNICAHHGRLWNRGLGVYPAIPKSRAIRWIDDGDLFIRDEWRRQRLYPVLVSLQTMLHTIAPGSSWAWRLDDLFHEHPAVPLSGMGIPRGWIDDPFWPRRHP</sequence>
<dbReference type="Proteomes" id="UP001499938">
    <property type="component" value="Unassembled WGS sequence"/>
</dbReference>
<proteinExistence type="predicted"/>
<evidence type="ECO:0000313" key="1">
    <source>
        <dbReference type="EMBL" id="GAA1804872.1"/>
    </source>
</evidence>
<organism evidence="1 2">
    <name type="scientific">Nostocoides veronense</name>
    <dbReference type="NCBI Taxonomy" id="330836"/>
    <lineage>
        <taxon>Bacteria</taxon>
        <taxon>Bacillati</taxon>
        <taxon>Actinomycetota</taxon>
        <taxon>Actinomycetes</taxon>
        <taxon>Micrococcales</taxon>
        <taxon>Intrasporangiaceae</taxon>
        <taxon>Nostocoides</taxon>
    </lineage>
</organism>
<dbReference type="InterPro" id="IPR011664">
    <property type="entry name" value="Abi_system_AbiD/AbiF-like"/>
</dbReference>
<name>A0ABP4YC95_9MICO</name>
<dbReference type="Pfam" id="PF07751">
    <property type="entry name" value="Abi_2"/>
    <property type="match status" value="1"/>
</dbReference>
<comment type="caution">
    <text evidence="1">The sequence shown here is derived from an EMBL/GenBank/DDBJ whole genome shotgun (WGS) entry which is preliminary data.</text>
</comment>